<dbReference type="AlphaFoldDB" id="A0A8J5SRK8"/>
<proteinExistence type="predicted"/>
<reference evidence="1" key="1">
    <citation type="journal article" date="2021" name="bioRxiv">
        <title>Whole Genome Assembly and Annotation of Northern Wild Rice, Zizania palustris L., Supports a Whole Genome Duplication in the Zizania Genus.</title>
        <authorList>
            <person name="Haas M."/>
            <person name="Kono T."/>
            <person name="Macchietto M."/>
            <person name="Millas R."/>
            <person name="McGilp L."/>
            <person name="Shao M."/>
            <person name="Duquette J."/>
            <person name="Hirsch C.N."/>
            <person name="Kimball J."/>
        </authorList>
    </citation>
    <scope>NUCLEOTIDE SEQUENCE</scope>
    <source>
        <tissue evidence="1">Fresh leaf tissue</tissue>
    </source>
</reference>
<dbReference type="Proteomes" id="UP000729402">
    <property type="component" value="Unassembled WGS sequence"/>
</dbReference>
<evidence type="ECO:0000313" key="1">
    <source>
        <dbReference type="EMBL" id="KAG8059934.1"/>
    </source>
</evidence>
<keyword evidence="2" id="KW-1185">Reference proteome</keyword>
<organism evidence="1 2">
    <name type="scientific">Zizania palustris</name>
    <name type="common">Northern wild rice</name>
    <dbReference type="NCBI Taxonomy" id="103762"/>
    <lineage>
        <taxon>Eukaryota</taxon>
        <taxon>Viridiplantae</taxon>
        <taxon>Streptophyta</taxon>
        <taxon>Embryophyta</taxon>
        <taxon>Tracheophyta</taxon>
        <taxon>Spermatophyta</taxon>
        <taxon>Magnoliopsida</taxon>
        <taxon>Liliopsida</taxon>
        <taxon>Poales</taxon>
        <taxon>Poaceae</taxon>
        <taxon>BOP clade</taxon>
        <taxon>Oryzoideae</taxon>
        <taxon>Oryzeae</taxon>
        <taxon>Zizaniinae</taxon>
        <taxon>Zizania</taxon>
    </lineage>
</organism>
<gene>
    <name evidence="1" type="ORF">GUJ93_ZPchr0002g24269</name>
</gene>
<dbReference type="EMBL" id="JAAALK010000287">
    <property type="protein sequence ID" value="KAG8059934.1"/>
    <property type="molecule type" value="Genomic_DNA"/>
</dbReference>
<sequence>MAGSGGPAAKSSAPAAGLPSPFGLAAAGQAPAMAESGAAMARSSAPAAAATESGGPTAIFGAPAARLPSPFGLAAGPFMAAPAGSSSLPAPPSLAAAAGHPSLAVGPFMAAPTGPSLAAATSLDAAAAARPSLTTAAGSPSLATDFPAYIFGIAEAGSALGSVDAGVLALGTAAGLPATSYMRPRQFTNGAPWSSPAPVTMLTGPAQHLLSLPLAPPVLHPPPSVWAPWSSGWD</sequence>
<name>A0A8J5SRK8_ZIZPA</name>
<comment type="caution">
    <text evidence="1">The sequence shown here is derived from an EMBL/GenBank/DDBJ whole genome shotgun (WGS) entry which is preliminary data.</text>
</comment>
<protein>
    <submittedName>
        <fullName evidence="1">Uncharacterized protein</fullName>
    </submittedName>
</protein>
<evidence type="ECO:0000313" key="2">
    <source>
        <dbReference type="Proteomes" id="UP000729402"/>
    </source>
</evidence>
<accession>A0A8J5SRK8</accession>
<reference evidence="1" key="2">
    <citation type="submission" date="2021-02" db="EMBL/GenBank/DDBJ databases">
        <authorList>
            <person name="Kimball J.A."/>
            <person name="Haas M.W."/>
            <person name="Macchietto M."/>
            <person name="Kono T."/>
            <person name="Duquette J."/>
            <person name="Shao M."/>
        </authorList>
    </citation>
    <scope>NUCLEOTIDE SEQUENCE</scope>
    <source>
        <tissue evidence="1">Fresh leaf tissue</tissue>
    </source>
</reference>